<keyword evidence="1" id="KW-0472">Membrane</keyword>
<sequence length="41" mass="4719">MPKLLDGSKFSIFGSEGYVILSYIYCLYLLRSRYCLAFISS</sequence>
<reference evidence="2" key="1">
    <citation type="journal article" date="2021" name="Proc. Natl. Acad. Sci. U.S.A.">
        <title>A Catalog of Tens of Thousands of Viruses from Human Metagenomes Reveals Hidden Associations with Chronic Diseases.</title>
        <authorList>
            <person name="Tisza M.J."/>
            <person name="Buck C.B."/>
        </authorList>
    </citation>
    <scope>NUCLEOTIDE SEQUENCE</scope>
    <source>
        <strain evidence="2">CtsNK10</strain>
    </source>
</reference>
<feature type="transmembrane region" description="Helical" evidence="1">
    <location>
        <begin position="12"/>
        <end position="30"/>
    </location>
</feature>
<accession>A0A8S5NK12</accession>
<organism evidence="2">
    <name type="scientific">Podoviridae sp. ctsNK10</name>
    <dbReference type="NCBI Taxonomy" id="2826582"/>
    <lineage>
        <taxon>Viruses</taxon>
        <taxon>Duplodnaviria</taxon>
        <taxon>Heunggongvirae</taxon>
        <taxon>Uroviricota</taxon>
        <taxon>Caudoviricetes</taxon>
    </lineage>
</organism>
<keyword evidence="1" id="KW-1133">Transmembrane helix</keyword>
<protein>
    <submittedName>
        <fullName evidence="2">Uncharacterized protein</fullName>
    </submittedName>
</protein>
<evidence type="ECO:0000313" key="2">
    <source>
        <dbReference type="EMBL" id="DAD95141.1"/>
    </source>
</evidence>
<dbReference type="EMBL" id="BK015191">
    <property type="protein sequence ID" value="DAD95141.1"/>
    <property type="molecule type" value="Genomic_DNA"/>
</dbReference>
<name>A0A8S5NK12_9CAUD</name>
<evidence type="ECO:0000256" key="1">
    <source>
        <dbReference type="SAM" id="Phobius"/>
    </source>
</evidence>
<keyword evidence="1" id="KW-0812">Transmembrane</keyword>
<proteinExistence type="predicted"/>